<dbReference type="PRINTS" id="PR00449">
    <property type="entry name" value="RASTRNSFRMNG"/>
</dbReference>
<evidence type="ECO:0000256" key="2">
    <source>
        <dbReference type="SAM" id="MobiDB-lite"/>
    </source>
</evidence>
<dbReference type="GO" id="GO:0005737">
    <property type="term" value="C:cytoplasm"/>
    <property type="evidence" value="ECO:0007669"/>
    <property type="project" value="TreeGrafter"/>
</dbReference>
<dbReference type="GO" id="GO:0030289">
    <property type="term" value="C:protein phosphatase 4 complex"/>
    <property type="evidence" value="ECO:0007669"/>
    <property type="project" value="InterPro"/>
</dbReference>
<dbReference type="GO" id="GO:0003924">
    <property type="term" value="F:GTPase activity"/>
    <property type="evidence" value="ECO:0007669"/>
    <property type="project" value="InterPro"/>
</dbReference>
<sequence length="409" mass="44429">MIDRKLVLQLYRSRKIKRIEQKVMESTAVANSESPTLAPDMEQLSENTVPHNSNHEYEEHKVDFSSEEIRGIMGVIAATGKFWHDWSLLKNLLSSRLKQVLAEYPEAQTGGGVGSQQSLLSDESETYSELVRRLDEALLSFIEGPPFTLQRLCEILLSPKSTYSNLSKLALALEKNLLVTSTLTKCTDPYPTAPGQITDDTDKESEGPPNEHSNPVPNGVENAGGDGDEEMTDAEADGDGNSTNPDTEMQEQKDSSEALDGDSEIVSNSAPPTETDTTSEQCSVSEKPRETFNHLASWLEDARQHANANMTIMLIGNKSDLAHRRAVSTEEGEQFAKEHGLIFMEASAKTAQNVEEAFISTAATIYKKIQEGVFDVSNESYGIKVGYGGVPGPSGGRDGSSSQAGGCCS</sequence>
<dbReference type="InterPro" id="IPR001806">
    <property type="entry name" value="Small_GTPase"/>
</dbReference>
<reference evidence="3 4" key="1">
    <citation type="journal article" date="2016" name="DNA Res.">
        <title>The draft genome of MD-2 pineapple using hybrid error correction of long reads.</title>
        <authorList>
            <person name="Redwan R.M."/>
            <person name="Saidin A."/>
            <person name="Kumar S.V."/>
        </authorList>
    </citation>
    <scope>NUCLEOTIDE SEQUENCE [LARGE SCALE GENOMIC DNA]</scope>
    <source>
        <strain evidence="4">cv. MD2</strain>
        <tissue evidence="3">Leaf</tissue>
    </source>
</reference>
<dbReference type="EMBL" id="LSRQ01006666">
    <property type="protein sequence ID" value="OAY65806.1"/>
    <property type="molecule type" value="Genomic_DNA"/>
</dbReference>
<comment type="caution">
    <text evidence="3">The sequence shown here is derived from an EMBL/GenBank/DDBJ whole genome shotgun (WGS) entry which is preliminary data.</text>
</comment>
<protein>
    <submittedName>
        <fullName evidence="3">Ras-related protein RABB1c</fullName>
    </submittedName>
</protein>
<proteinExistence type="inferred from homology"/>
<dbReference type="Gene3D" id="3.40.50.300">
    <property type="entry name" value="P-loop containing nucleotide triphosphate hydrolases"/>
    <property type="match status" value="1"/>
</dbReference>
<dbReference type="SUPFAM" id="SSF52540">
    <property type="entry name" value="P-loop containing nucleoside triphosphate hydrolases"/>
    <property type="match status" value="1"/>
</dbReference>
<dbReference type="Pfam" id="PF00071">
    <property type="entry name" value="Ras"/>
    <property type="match status" value="1"/>
</dbReference>
<evidence type="ECO:0000313" key="3">
    <source>
        <dbReference type="EMBL" id="OAY65806.1"/>
    </source>
</evidence>
<dbReference type="AlphaFoldDB" id="A0A199UM96"/>
<organism evidence="3 4">
    <name type="scientific">Ananas comosus</name>
    <name type="common">Pineapple</name>
    <name type="synonym">Ananas ananas</name>
    <dbReference type="NCBI Taxonomy" id="4615"/>
    <lineage>
        <taxon>Eukaryota</taxon>
        <taxon>Viridiplantae</taxon>
        <taxon>Streptophyta</taxon>
        <taxon>Embryophyta</taxon>
        <taxon>Tracheophyta</taxon>
        <taxon>Spermatophyta</taxon>
        <taxon>Magnoliopsida</taxon>
        <taxon>Liliopsida</taxon>
        <taxon>Poales</taxon>
        <taxon>Bromeliaceae</taxon>
        <taxon>Bromelioideae</taxon>
        <taxon>Ananas</taxon>
    </lineage>
</organism>
<dbReference type="PANTHER" id="PTHR16487:SF0">
    <property type="entry name" value="PROTEIN PHOSPHATASE 4 REGULATORY SUBUNIT 2-RELATED"/>
    <property type="match status" value="1"/>
</dbReference>
<gene>
    <name evidence="3" type="ORF">ACMD2_00826</name>
</gene>
<dbReference type="InterPro" id="IPR015267">
    <property type="entry name" value="PPP4R2"/>
</dbReference>
<feature type="compositionally biased region" description="Polar residues" evidence="2">
    <location>
        <begin position="265"/>
        <end position="284"/>
    </location>
</feature>
<dbReference type="SMART" id="SM00175">
    <property type="entry name" value="RAB"/>
    <property type="match status" value="1"/>
</dbReference>
<dbReference type="GO" id="GO:0005525">
    <property type="term" value="F:GTP binding"/>
    <property type="evidence" value="ECO:0007669"/>
    <property type="project" value="InterPro"/>
</dbReference>
<dbReference type="GO" id="GO:0019888">
    <property type="term" value="F:protein phosphatase regulator activity"/>
    <property type="evidence" value="ECO:0007669"/>
    <property type="project" value="InterPro"/>
</dbReference>
<dbReference type="GO" id="GO:0005634">
    <property type="term" value="C:nucleus"/>
    <property type="evidence" value="ECO:0007669"/>
    <property type="project" value="TreeGrafter"/>
</dbReference>
<dbReference type="PROSITE" id="PS51419">
    <property type="entry name" value="RAB"/>
    <property type="match status" value="1"/>
</dbReference>
<evidence type="ECO:0000256" key="1">
    <source>
        <dbReference type="ARBA" id="ARBA00009207"/>
    </source>
</evidence>
<comment type="similarity">
    <text evidence="1">Belongs to the PPP4R2 family.</text>
</comment>
<feature type="region of interest" description="Disordered" evidence="2">
    <location>
        <begin position="185"/>
        <end position="289"/>
    </location>
</feature>
<evidence type="ECO:0000313" key="4">
    <source>
        <dbReference type="Proteomes" id="UP000092600"/>
    </source>
</evidence>
<dbReference type="PANTHER" id="PTHR16487">
    <property type="entry name" value="PPP4R2-RELATED PROTEIN"/>
    <property type="match status" value="1"/>
</dbReference>
<feature type="compositionally biased region" description="Acidic residues" evidence="2">
    <location>
        <begin position="226"/>
        <end position="238"/>
    </location>
</feature>
<dbReference type="STRING" id="4615.A0A199UM96"/>
<dbReference type="Proteomes" id="UP000092600">
    <property type="component" value="Unassembled WGS sequence"/>
</dbReference>
<accession>A0A199UM96</accession>
<dbReference type="SMART" id="SM00173">
    <property type="entry name" value="RAS"/>
    <property type="match status" value="1"/>
</dbReference>
<name>A0A199UM96_ANACO</name>
<dbReference type="InterPro" id="IPR027417">
    <property type="entry name" value="P-loop_NTPase"/>
</dbReference>